<dbReference type="Pfam" id="PF00196">
    <property type="entry name" value="GerE"/>
    <property type="match status" value="1"/>
</dbReference>
<dbReference type="InterPro" id="IPR036388">
    <property type="entry name" value="WH-like_DNA-bd_sf"/>
</dbReference>
<dbReference type="eggNOG" id="COG2197">
    <property type="taxonomic scope" value="Bacteria"/>
</dbReference>
<dbReference type="GO" id="GO:0000160">
    <property type="term" value="P:phosphorelay signal transduction system"/>
    <property type="evidence" value="ECO:0007669"/>
    <property type="project" value="InterPro"/>
</dbReference>
<evidence type="ECO:0000313" key="7">
    <source>
        <dbReference type="Proteomes" id="UP000006546"/>
    </source>
</evidence>
<reference evidence="7" key="1">
    <citation type="submission" date="2011-04" db="EMBL/GenBank/DDBJ databases">
        <title>The complete genome of Treponema brennaborense DSM 12168.</title>
        <authorList>
            <person name="Lucas S."/>
            <person name="Han J."/>
            <person name="Lapidus A."/>
            <person name="Bruce D."/>
            <person name="Goodwin L."/>
            <person name="Pitluck S."/>
            <person name="Peters L."/>
            <person name="Kyrpides N."/>
            <person name="Mavromatis K."/>
            <person name="Ivanova N."/>
            <person name="Mikhailova N."/>
            <person name="Pagani I."/>
            <person name="Teshima H."/>
            <person name="Detter J.C."/>
            <person name="Tapia R."/>
            <person name="Han C."/>
            <person name="Land M."/>
            <person name="Hauser L."/>
            <person name="Markowitz V."/>
            <person name="Cheng J.-F."/>
            <person name="Hugenholtz P."/>
            <person name="Woyke T."/>
            <person name="Wu D."/>
            <person name="Gronow S."/>
            <person name="Wellnitz S."/>
            <person name="Brambilla E."/>
            <person name="Klenk H.-P."/>
            <person name="Eisen J.A."/>
        </authorList>
    </citation>
    <scope>NUCLEOTIDE SEQUENCE [LARGE SCALE GENOMIC DNA]</scope>
    <source>
        <strain evidence="7">DSM 12168 / CIP 105900 / DD5/3</strain>
    </source>
</reference>
<keyword evidence="7" id="KW-1185">Reference proteome</keyword>
<dbReference type="PRINTS" id="PR00038">
    <property type="entry name" value="HTHLUXR"/>
</dbReference>
<evidence type="ECO:0000256" key="1">
    <source>
        <dbReference type="ARBA" id="ARBA00023125"/>
    </source>
</evidence>
<organism evidence="6 7">
    <name type="scientific">Treponema brennaborense (strain DSM 12168 / CIP 105900 / DD5/3)</name>
    <dbReference type="NCBI Taxonomy" id="906968"/>
    <lineage>
        <taxon>Bacteria</taxon>
        <taxon>Pseudomonadati</taxon>
        <taxon>Spirochaetota</taxon>
        <taxon>Spirochaetia</taxon>
        <taxon>Spirochaetales</taxon>
        <taxon>Treponemataceae</taxon>
        <taxon>Treponema</taxon>
    </lineage>
</organism>
<evidence type="ECO:0000259" key="4">
    <source>
        <dbReference type="PROSITE" id="PS50043"/>
    </source>
</evidence>
<dbReference type="Gene3D" id="1.10.10.10">
    <property type="entry name" value="Winged helix-like DNA-binding domain superfamily/Winged helix DNA-binding domain"/>
    <property type="match status" value="1"/>
</dbReference>
<dbReference type="Proteomes" id="UP000006546">
    <property type="component" value="Chromosome"/>
</dbReference>
<dbReference type="SMART" id="SM00448">
    <property type="entry name" value="REC"/>
    <property type="match status" value="1"/>
</dbReference>
<evidence type="ECO:0000259" key="5">
    <source>
        <dbReference type="PROSITE" id="PS50110"/>
    </source>
</evidence>
<dbReference type="KEGG" id="tbe:Trebr_1862"/>
<proteinExistence type="predicted"/>
<feature type="transmembrane region" description="Helical" evidence="3">
    <location>
        <begin position="394"/>
        <end position="413"/>
    </location>
</feature>
<dbReference type="InterPro" id="IPR000792">
    <property type="entry name" value="Tscrpt_reg_LuxR_C"/>
</dbReference>
<dbReference type="InterPro" id="IPR016032">
    <property type="entry name" value="Sig_transdc_resp-reg_C-effctor"/>
</dbReference>
<name>F4LIX3_TREBD</name>
<feature type="transmembrane region" description="Helical" evidence="3">
    <location>
        <begin position="199"/>
        <end position="222"/>
    </location>
</feature>
<evidence type="ECO:0000256" key="2">
    <source>
        <dbReference type="PROSITE-ProRule" id="PRU00169"/>
    </source>
</evidence>
<gene>
    <name evidence="6" type="ordered locus">Trebr_1862</name>
</gene>
<dbReference type="InterPro" id="IPR011623">
    <property type="entry name" value="7TMR_DISM_rcpt_extracell_dom1"/>
</dbReference>
<feature type="transmembrane region" description="Helical" evidence="3">
    <location>
        <begin position="326"/>
        <end position="347"/>
    </location>
</feature>
<feature type="modified residue" description="4-aspartylphosphate" evidence="2">
    <location>
        <position position="746"/>
    </location>
</feature>
<feature type="transmembrane region" description="Helical" evidence="3">
    <location>
        <begin position="359"/>
        <end position="382"/>
    </location>
</feature>
<dbReference type="OrthoDB" id="9779069at2"/>
<keyword evidence="3" id="KW-0472">Membrane</keyword>
<feature type="transmembrane region" description="Helical" evidence="3">
    <location>
        <begin position="304"/>
        <end position="320"/>
    </location>
</feature>
<dbReference type="CDD" id="cd00156">
    <property type="entry name" value="REC"/>
    <property type="match status" value="1"/>
</dbReference>
<keyword evidence="1" id="KW-0238">DNA-binding</keyword>
<dbReference type="InterPro" id="IPR039420">
    <property type="entry name" value="WalR-like"/>
</dbReference>
<dbReference type="Pfam" id="PF07695">
    <property type="entry name" value="7TMR-DISM_7TM"/>
    <property type="match status" value="1"/>
</dbReference>
<dbReference type="STRING" id="906968.Trebr_1862"/>
<dbReference type="PROSITE" id="PS50110">
    <property type="entry name" value="RESPONSE_REGULATORY"/>
    <property type="match status" value="1"/>
</dbReference>
<accession>F4LIX3</accession>
<feature type="domain" description="HTH luxR-type" evidence="4">
    <location>
        <begin position="863"/>
        <end position="927"/>
    </location>
</feature>
<dbReference type="InterPro" id="IPR001789">
    <property type="entry name" value="Sig_transdc_resp-reg_receiver"/>
</dbReference>
<dbReference type="RefSeq" id="WP_013758986.1">
    <property type="nucleotide sequence ID" value="NC_015500.1"/>
</dbReference>
<feature type="transmembrane region" description="Helical" evidence="3">
    <location>
        <begin position="229"/>
        <end position="244"/>
    </location>
</feature>
<dbReference type="SMART" id="SM00421">
    <property type="entry name" value="HTH_LUXR"/>
    <property type="match status" value="1"/>
</dbReference>
<evidence type="ECO:0000256" key="3">
    <source>
        <dbReference type="SAM" id="Phobius"/>
    </source>
</evidence>
<sequence length="927" mass="101566">MQMQSGGRLHKQIHTLSLLVFGVLSGMGLFTGCSDRLSAVFQHGTVVSADSAYGYADESGMLTVTQIASLRKENALPPAFSERGVPDCGGSYWLAADLPDAAVCTEPLVVYLGPGIVARADLYAYRRSPDSASAQLVLLDSAGYRAANDEKRIVSWRTVLEIPPEFSGGTVFVRIERGGPFAVFWDFYPVSVFYARMSVLLSLQLLLLGGMCAAAAGFAFFFFVKREKLFSYLCLFSVFSALYQCAEKGFGAAYLWNVFADTRFFARIGFVFLAAAFFSVQAIFIRTALGHYSEHRGRPARRRFVFFCVCTVCVAVSYLLPADMKIPYVAAGLIASVCFAYAVYGVLKKIGCRRAVSAALCFYPIALFVFRSYCVCLPAGLYTLPFRAAAAVDFYFGYDAVFVLTAVIGCCAVRPQLEAQRFRLIHSQLAPILTGVARDLMTPITLLRNMLGDAGYMPETIASFVRIFADGCTRMADAAFLAKTLDEQERSVAVMRKNCVPVAFVPLFKNISDSFMPYLELHGKRLEFSADCRDRAAVYAFPLFLKTVCYNIFNTAVTYGAENAPVRVELNWDPDTENLVYRVHVTSGVPVPPQPFYEQVLNVGQGFVSRICALYGGVFSTDCRPESGNGTSPRYTRYTAVFTASLFLQTCAAGVFAERGDSCVSGFSCDSAEFGPFCPPGGTVQPAAALLPVLHKSTVLLVTDDVALLRLLSGLFADSARVVTAGHGQSALEVMQKTVPDIVIADMQLPVMSGGTLYRLCRGSSQLSHIPFLMMCEGSDSRARHELLADGVLDFVVKPIEPDELFLKACAVLSVCAGVRKKYAQTVLQLVTEAAETNACAERSPFGGDFRPEMAPQQTARTALYAKRNLSPREIEIGELLYDNYSNKQIAERLGIAVSTVATHIQHIYEKCSVRNRNEWIRFMTGM</sequence>
<dbReference type="Pfam" id="PF00072">
    <property type="entry name" value="Response_reg"/>
    <property type="match status" value="1"/>
</dbReference>
<keyword evidence="3" id="KW-0812">Transmembrane</keyword>
<dbReference type="Gene3D" id="3.40.50.2300">
    <property type="match status" value="1"/>
</dbReference>
<dbReference type="HOGENOM" id="CLU_315193_0_0_12"/>
<dbReference type="InterPro" id="IPR011006">
    <property type="entry name" value="CheY-like_superfamily"/>
</dbReference>
<evidence type="ECO:0000313" key="6">
    <source>
        <dbReference type="EMBL" id="AEE17282.1"/>
    </source>
</evidence>
<feature type="transmembrane region" description="Helical" evidence="3">
    <location>
        <begin position="12"/>
        <end position="30"/>
    </location>
</feature>
<dbReference type="PROSITE" id="PS50043">
    <property type="entry name" value="HTH_LUXR_2"/>
    <property type="match status" value="1"/>
</dbReference>
<dbReference type="SUPFAM" id="SSF52172">
    <property type="entry name" value="CheY-like"/>
    <property type="match status" value="1"/>
</dbReference>
<dbReference type="GO" id="GO:0003677">
    <property type="term" value="F:DNA binding"/>
    <property type="evidence" value="ECO:0007669"/>
    <property type="project" value="UniProtKB-KW"/>
</dbReference>
<feature type="transmembrane region" description="Helical" evidence="3">
    <location>
        <begin position="264"/>
        <end position="284"/>
    </location>
</feature>
<protein>
    <submittedName>
        <fullName evidence="6">Two component transcriptional regulator, LuxR family</fullName>
    </submittedName>
</protein>
<keyword evidence="2" id="KW-0597">Phosphoprotein</keyword>
<dbReference type="CDD" id="cd06170">
    <property type="entry name" value="LuxR_C_like"/>
    <property type="match status" value="1"/>
</dbReference>
<dbReference type="SUPFAM" id="SSF46894">
    <property type="entry name" value="C-terminal effector domain of the bipartite response regulators"/>
    <property type="match status" value="1"/>
</dbReference>
<dbReference type="EMBL" id="CP002696">
    <property type="protein sequence ID" value="AEE17282.1"/>
    <property type="molecule type" value="Genomic_DNA"/>
</dbReference>
<dbReference type="GO" id="GO:0006355">
    <property type="term" value="P:regulation of DNA-templated transcription"/>
    <property type="evidence" value="ECO:0007669"/>
    <property type="project" value="InterPro"/>
</dbReference>
<dbReference type="AlphaFoldDB" id="F4LIX3"/>
<feature type="domain" description="Response regulatory" evidence="5">
    <location>
        <begin position="698"/>
        <end position="813"/>
    </location>
</feature>
<dbReference type="PANTHER" id="PTHR43214">
    <property type="entry name" value="TWO-COMPONENT RESPONSE REGULATOR"/>
    <property type="match status" value="1"/>
</dbReference>
<keyword evidence="3" id="KW-1133">Transmembrane helix</keyword>